<reference evidence="1" key="1">
    <citation type="journal article" date="2012" name="Nature">
        <title>The tomato genome sequence provides insights into fleshy fruit evolution.</title>
        <authorList>
            <consortium name="Tomato Genome Consortium"/>
        </authorList>
    </citation>
    <scope>NUCLEOTIDE SEQUENCE [LARGE SCALE GENOMIC DNA]</scope>
    <source>
        <strain evidence="1">cv. Heinz 1706</strain>
    </source>
</reference>
<accession>A0A3Q7GBG9</accession>
<proteinExistence type="predicted"/>
<keyword evidence="2" id="KW-1185">Reference proteome</keyword>
<sequence length="64" mass="7387">MGDAYGSHQSQLPQSIGLLKQLLPKYGLNKICVFYSLYSVRRANNLLKIFFHVTLKLNCNYHID</sequence>
<evidence type="ECO:0000313" key="1">
    <source>
        <dbReference type="EnsemblPlants" id="Solyc03g095530.1.1.1"/>
    </source>
</evidence>
<dbReference type="EnsemblPlants" id="Solyc03g095530.1.1">
    <property type="protein sequence ID" value="Solyc03g095530.1.1.1"/>
    <property type="gene ID" value="Solyc03g095530.1"/>
</dbReference>
<reference evidence="1" key="2">
    <citation type="submission" date="2019-01" db="UniProtKB">
        <authorList>
            <consortium name="EnsemblPlants"/>
        </authorList>
    </citation>
    <scope>IDENTIFICATION</scope>
    <source>
        <strain evidence="1">cv. Heinz 1706</strain>
    </source>
</reference>
<dbReference type="Proteomes" id="UP000004994">
    <property type="component" value="Chromosome 3"/>
</dbReference>
<name>A0A3Q7GBG9_SOLLC</name>
<organism evidence="1">
    <name type="scientific">Solanum lycopersicum</name>
    <name type="common">Tomato</name>
    <name type="synonym">Lycopersicon esculentum</name>
    <dbReference type="NCBI Taxonomy" id="4081"/>
    <lineage>
        <taxon>Eukaryota</taxon>
        <taxon>Viridiplantae</taxon>
        <taxon>Streptophyta</taxon>
        <taxon>Embryophyta</taxon>
        <taxon>Tracheophyta</taxon>
        <taxon>Spermatophyta</taxon>
        <taxon>Magnoliopsida</taxon>
        <taxon>eudicotyledons</taxon>
        <taxon>Gunneridae</taxon>
        <taxon>Pentapetalae</taxon>
        <taxon>asterids</taxon>
        <taxon>lamiids</taxon>
        <taxon>Solanales</taxon>
        <taxon>Solanaceae</taxon>
        <taxon>Solanoideae</taxon>
        <taxon>Solaneae</taxon>
        <taxon>Solanum</taxon>
        <taxon>Solanum subgen. Lycopersicon</taxon>
    </lineage>
</organism>
<dbReference type="AlphaFoldDB" id="A0A3Q7GBG9"/>
<evidence type="ECO:0000313" key="2">
    <source>
        <dbReference type="Proteomes" id="UP000004994"/>
    </source>
</evidence>
<dbReference type="Gramene" id="Solyc03g095530.1.1">
    <property type="protein sequence ID" value="Solyc03g095530.1.1.1"/>
    <property type="gene ID" value="Solyc03g095530.1"/>
</dbReference>
<protein>
    <submittedName>
        <fullName evidence="1">Uncharacterized protein</fullName>
    </submittedName>
</protein>
<dbReference type="InParanoid" id="A0A3Q7GBG9"/>
<dbReference type="PaxDb" id="4081-Solyc03g095530.1.1"/>